<evidence type="ECO:0000256" key="5">
    <source>
        <dbReference type="ARBA" id="ARBA00023242"/>
    </source>
</evidence>
<gene>
    <name evidence="10" type="ORF">QJS04_geneDACA018929</name>
</gene>
<dbReference type="SUPFAM" id="SSF46689">
    <property type="entry name" value="Homeodomain-like"/>
    <property type="match status" value="1"/>
</dbReference>
<dbReference type="GO" id="GO:0010468">
    <property type="term" value="P:regulation of gene expression"/>
    <property type="evidence" value="ECO:0007669"/>
    <property type="project" value="UniProtKB-ARBA"/>
</dbReference>
<keyword evidence="4" id="KW-0804">Transcription</keyword>
<dbReference type="AlphaFoldDB" id="A0AAV9AC03"/>
<evidence type="ECO:0000259" key="9">
    <source>
        <dbReference type="PROSITE" id="PS51294"/>
    </source>
</evidence>
<dbReference type="PANTHER" id="PTHR12802">
    <property type="entry name" value="SWI/SNF COMPLEX-RELATED"/>
    <property type="match status" value="1"/>
</dbReference>
<feature type="region of interest" description="Disordered" evidence="6">
    <location>
        <begin position="1"/>
        <end position="29"/>
    </location>
</feature>
<dbReference type="InterPro" id="IPR017930">
    <property type="entry name" value="Myb_dom"/>
</dbReference>
<dbReference type="PROSITE" id="PS50090">
    <property type="entry name" value="MYB_LIKE"/>
    <property type="match status" value="1"/>
</dbReference>
<evidence type="ECO:0000313" key="10">
    <source>
        <dbReference type="EMBL" id="KAK1261853.1"/>
    </source>
</evidence>
<keyword evidence="2" id="KW-0805">Transcription regulation</keyword>
<keyword evidence="11" id="KW-1185">Reference proteome</keyword>
<evidence type="ECO:0000256" key="1">
    <source>
        <dbReference type="ARBA" id="ARBA00004123"/>
    </source>
</evidence>
<dbReference type="NCBIfam" id="TIGR01557">
    <property type="entry name" value="myb_SHAQKYF"/>
    <property type="match status" value="1"/>
</dbReference>
<dbReference type="EMBL" id="JAUJYN010000010">
    <property type="protein sequence ID" value="KAK1261853.1"/>
    <property type="molecule type" value="Genomic_DNA"/>
</dbReference>
<feature type="region of interest" description="Disordered" evidence="6">
    <location>
        <begin position="305"/>
        <end position="325"/>
    </location>
</feature>
<dbReference type="InterPro" id="IPR006447">
    <property type="entry name" value="Myb_dom_plants"/>
</dbReference>
<evidence type="ECO:0000256" key="6">
    <source>
        <dbReference type="SAM" id="MobiDB-lite"/>
    </source>
</evidence>
<accession>A0AAV9AC03</accession>
<feature type="compositionally biased region" description="Polar residues" evidence="6">
    <location>
        <begin position="1"/>
        <end position="22"/>
    </location>
</feature>
<dbReference type="GO" id="GO:0005634">
    <property type="term" value="C:nucleus"/>
    <property type="evidence" value="ECO:0007669"/>
    <property type="project" value="UniProtKB-SubCell"/>
</dbReference>
<proteinExistence type="predicted"/>
<dbReference type="SMART" id="SM00717">
    <property type="entry name" value="SANT"/>
    <property type="match status" value="1"/>
</dbReference>
<sequence>MASAAMATQDSSSGTHENSSLGNRRMCSDVVVPLPNDTQLKELPASGDEHASKVRKPYTITKQRERWTEEEHDKFLEALKLYGRAWRRIEEHIGSKTAVQIRSHAQKFFSKVVKESTGDGTESVKPIEIPPPRPKRKPMHPYPRKSSSLPVKGTSSLVQLERSPSPRMFTCGHDNGSPKSVLSALGSDAMGSTVLNSGSSCSSPVSSTSGLNMIENGSVPSVSSIEEMTRSASPELANTSSALQDKSFLKLDLASEGNSYLTERAPATLKLFGRTVVVTDSHKPSPSVTESAQQNCKQPLVALDSHSKDDTESGIAEIPPPTGGQNEGAWNPWSCGVHPFLYCMQVQQENDNRTGSVVPFPLWGFCGGLPFPLVHPQKVDSNHETQEERETAASNSENEPNLVFQLIPSKNSAFSSRSASSERNIKGFVPYKRCTTDRDAEQSETNEEGRDCQRVRLCL</sequence>
<reference evidence="10" key="2">
    <citation type="submission" date="2023-06" db="EMBL/GenBank/DDBJ databases">
        <authorList>
            <person name="Ma L."/>
            <person name="Liu K.-W."/>
            <person name="Li Z."/>
            <person name="Hsiao Y.-Y."/>
            <person name="Qi Y."/>
            <person name="Fu T."/>
            <person name="Tang G."/>
            <person name="Zhang D."/>
            <person name="Sun W.-H."/>
            <person name="Liu D.-K."/>
            <person name="Li Y."/>
            <person name="Chen G.-Z."/>
            <person name="Liu X.-D."/>
            <person name="Liao X.-Y."/>
            <person name="Jiang Y.-T."/>
            <person name="Yu X."/>
            <person name="Hao Y."/>
            <person name="Huang J."/>
            <person name="Zhao X.-W."/>
            <person name="Ke S."/>
            <person name="Chen Y.-Y."/>
            <person name="Wu W.-L."/>
            <person name="Hsu J.-L."/>
            <person name="Lin Y.-F."/>
            <person name="Huang M.-D."/>
            <person name="Li C.-Y."/>
            <person name="Huang L."/>
            <person name="Wang Z.-W."/>
            <person name="Zhao X."/>
            <person name="Zhong W.-Y."/>
            <person name="Peng D.-H."/>
            <person name="Ahmad S."/>
            <person name="Lan S."/>
            <person name="Zhang J.-S."/>
            <person name="Tsai W.-C."/>
            <person name="Van De Peer Y."/>
            <person name="Liu Z.-J."/>
        </authorList>
    </citation>
    <scope>NUCLEOTIDE SEQUENCE</scope>
    <source>
        <strain evidence="10">SCP</strain>
        <tissue evidence="10">Leaves</tissue>
    </source>
</reference>
<dbReference type="CDD" id="cd00167">
    <property type="entry name" value="SANT"/>
    <property type="match status" value="1"/>
</dbReference>
<dbReference type="InterPro" id="IPR009057">
    <property type="entry name" value="Homeodomain-like_sf"/>
</dbReference>
<dbReference type="Pfam" id="PF00249">
    <property type="entry name" value="Myb_DNA-binding"/>
    <property type="match status" value="1"/>
</dbReference>
<evidence type="ECO:0000313" key="11">
    <source>
        <dbReference type="Proteomes" id="UP001179952"/>
    </source>
</evidence>
<feature type="compositionally biased region" description="Basic and acidic residues" evidence="6">
    <location>
        <begin position="377"/>
        <end position="391"/>
    </location>
</feature>
<feature type="domain" description="SANT" evidence="8">
    <location>
        <begin position="62"/>
        <end position="113"/>
    </location>
</feature>
<feature type="compositionally biased region" description="Basic residues" evidence="6">
    <location>
        <begin position="133"/>
        <end position="143"/>
    </location>
</feature>
<dbReference type="GO" id="GO:0003677">
    <property type="term" value="F:DNA binding"/>
    <property type="evidence" value="ECO:0007669"/>
    <property type="project" value="UniProtKB-KW"/>
</dbReference>
<evidence type="ECO:0000256" key="4">
    <source>
        <dbReference type="ARBA" id="ARBA00023163"/>
    </source>
</evidence>
<dbReference type="InterPro" id="IPR017884">
    <property type="entry name" value="SANT_dom"/>
</dbReference>
<name>A0AAV9AC03_ACOGR</name>
<reference evidence="10" key="1">
    <citation type="journal article" date="2023" name="Nat. Commun.">
        <title>Diploid and tetraploid genomes of Acorus and the evolution of monocots.</title>
        <authorList>
            <person name="Ma L."/>
            <person name="Liu K.W."/>
            <person name="Li Z."/>
            <person name="Hsiao Y.Y."/>
            <person name="Qi Y."/>
            <person name="Fu T."/>
            <person name="Tang G.D."/>
            <person name="Zhang D."/>
            <person name="Sun W.H."/>
            <person name="Liu D.K."/>
            <person name="Li Y."/>
            <person name="Chen G.Z."/>
            <person name="Liu X.D."/>
            <person name="Liao X.Y."/>
            <person name="Jiang Y.T."/>
            <person name="Yu X."/>
            <person name="Hao Y."/>
            <person name="Huang J."/>
            <person name="Zhao X.W."/>
            <person name="Ke S."/>
            <person name="Chen Y.Y."/>
            <person name="Wu W.L."/>
            <person name="Hsu J.L."/>
            <person name="Lin Y.F."/>
            <person name="Huang M.D."/>
            <person name="Li C.Y."/>
            <person name="Huang L."/>
            <person name="Wang Z.W."/>
            <person name="Zhao X."/>
            <person name="Zhong W.Y."/>
            <person name="Peng D.H."/>
            <person name="Ahmad S."/>
            <person name="Lan S."/>
            <person name="Zhang J.S."/>
            <person name="Tsai W.C."/>
            <person name="Van de Peer Y."/>
            <person name="Liu Z.J."/>
        </authorList>
    </citation>
    <scope>NUCLEOTIDE SEQUENCE</scope>
    <source>
        <strain evidence="10">SCP</strain>
    </source>
</reference>
<evidence type="ECO:0000256" key="3">
    <source>
        <dbReference type="ARBA" id="ARBA00023125"/>
    </source>
</evidence>
<keyword evidence="5" id="KW-0539">Nucleus</keyword>
<organism evidence="10 11">
    <name type="scientific">Acorus gramineus</name>
    <name type="common">Dwarf sweet flag</name>
    <dbReference type="NCBI Taxonomy" id="55184"/>
    <lineage>
        <taxon>Eukaryota</taxon>
        <taxon>Viridiplantae</taxon>
        <taxon>Streptophyta</taxon>
        <taxon>Embryophyta</taxon>
        <taxon>Tracheophyta</taxon>
        <taxon>Spermatophyta</taxon>
        <taxon>Magnoliopsida</taxon>
        <taxon>Liliopsida</taxon>
        <taxon>Acoraceae</taxon>
        <taxon>Acorus</taxon>
    </lineage>
</organism>
<keyword evidence="3" id="KW-0238">DNA-binding</keyword>
<evidence type="ECO:0000259" key="8">
    <source>
        <dbReference type="PROSITE" id="PS51293"/>
    </source>
</evidence>
<evidence type="ECO:0000256" key="2">
    <source>
        <dbReference type="ARBA" id="ARBA00023015"/>
    </source>
</evidence>
<feature type="domain" description="Myb-like" evidence="7">
    <location>
        <begin position="59"/>
        <end position="109"/>
    </location>
</feature>
<feature type="domain" description="HTH myb-type" evidence="9">
    <location>
        <begin position="59"/>
        <end position="113"/>
    </location>
</feature>
<dbReference type="Gene3D" id="1.10.10.60">
    <property type="entry name" value="Homeodomain-like"/>
    <property type="match status" value="1"/>
</dbReference>
<evidence type="ECO:0000259" key="7">
    <source>
        <dbReference type="PROSITE" id="PS50090"/>
    </source>
</evidence>
<protein>
    <submittedName>
        <fullName evidence="10">Protein CCA1</fullName>
    </submittedName>
</protein>
<comment type="caution">
    <text evidence="10">The sequence shown here is derived from an EMBL/GenBank/DDBJ whole genome shotgun (WGS) entry which is preliminary data.</text>
</comment>
<dbReference type="PROSITE" id="PS51294">
    <property type="entry name" value="HTH_MYB"/>
    <property type="match status" value="1"/>
</dbReference>
<dbReference type="InterPro" id="IPR001005">
    <property type="entry name" value="SANT/Myb"/>
</dbReference>
<feature type="region of interest" description="Disordered" evidence="6">
    <location>
        <begin position="114"/>
        <end position="154"/>
    </location>
</feature>
<dbReference type="Proteomes" id="UP001179952">
    <property type="component" value="Unassembled WGS sequence"/>
</dbReference>
<dbReference type="PROSITE" id="PS51293">
    <property type="entry name" value="SANT"/>
    <property type="match status" value="1"/>
</dbReference>
<comment type="subcellular location">
    <subcellularLocation>
        <location evidence="1">Nucleus</location>
    </subcellularLocation>
</comment>
<dbReference type="PANTHER" id="PTHR12802:SF175">
    <property type="entry name" value="PROTEIN REVEILLE 2"/>
    <property type="match status" value="1"/>
</dbReference>
<dbReference type="FunFam" id="1.10.10.60:FF:000023">
    <property type="entry name" value="protein REVEILLE 6 isoform X1"/>
    <property type="match status" value="1"/>
</dbReference>
<feature type="region of interest" description="Disordered" evidence="6">
    <location>
        <begin position="377"/>
        <end position="401"/>
    </location>
</feature>